<dbReference type="InterPro" id="IPR013611">
    <property type="entry name" value="Transp-assoc_OB_typ2"/>
</dbReference>
<accession>A0A150HE33</accession>
<dbReference type="InterPro" id="IPR017871">
    <property type="entry name" value="ABC_transporter-like_CS"/>
</dbReference>
<dbReference type="Pfam" id="PF00005">
    <property type="entry name" value="ABC_tran"/>
    <property type="match status" value="1"/>
</dbReference>
<keyword evidence="11" id="KW-1185">Reference proteome</keyword>
<keyword evidence="7" id="KW-0406">Ion transport</keyword>
<evidence type="ECO:0000313" key="11">
    <source>
        <dbReference type="Proteomes" id="UP000075357"/>
    </source>
</evidence>
<dbReference type="Proteomes" id="UP000075357">
    <property type="component" value="Unassembled WGS sequence"/>
</dbReference>
<evidence type="ECO:0000256" key="3">
    <source>
        <dbReference type="ARBA" id="ARBA00022496"/>
    </source>
</evidence>
<dbReference type="SMART" id="SM00382">
    <property type="entry name" value="AAA"/>
    <property type="match status" value="1"/>
</dbReference>
<dbReference type="SUPFAM" id="SSF52540">
    <property type="entry name" value="P-loop containing nucleoside triphosphate hydrolases"/>
    <property type="match status" value="1"/>
</dbReference>
<feature type="domain" description="ABC transporter" evidence="9">
    <location>
        <begin position="4"/>
        <end position="237"/>
    </location>
</feature>
<keyword evidence="10" id="KW-0378">Hydrolase</keyword>
<proteinExistence type="predicted"/>
<dbReference type="PROSITE" id="PS00211">
    <property type="entry name" value="ABC_TRANSPORTER_1"/>
    <property type="match status" value="1"/>
</dbReference>
<protein>
    <submittedName>
        <fullName evidence="10">Fe(3+) ions import ATP-binding protein FbpC 2</fullName>
        <ecNumber evidence="10">3.6.3.30</ecNumber>
    </submittedName>
</protein>
<keyword evidence="3" id="KW-0410">Iron transport</keyword>
<dbReference type="PANTHER" id="PTHR42781:SF4">
    <property type="entry name" value="SPERMIDINE_PUTRESCINE IMPORT ATP-BINDING PROTEIN POTA"/>
    <property type="match status" value="1"/>
</dbReference>
<dbReference type="Pfam" id="PF08402">
    <property type="entry name" value="TOBE_2"/>
    <property type="match status" value="1"/>
</dbReference>
<dbReference type="InterPro" id="IPR050093">
    <property type="entry name" value="ABC_SmlMolc_Importer"/>
</dbReference>
<dbReference type="PROSITE" id="PS50893">
    <property type="entry name" value="ABC_TRANSPORTER_2"/>
    <property type="match status" value="1"/>
</dbReference>
<dbReference type="EMBL" id="LRAD01000032">
    <property type="protein sequence ID" value="KXZ60372.1"/>
    <property type="molecule type" value="Genomic_DNA"/>
</dbReference>
<dbReference type="PATRIC" id="fig|36807.3.peg.1473"/>
<evidence type="ECO:0000256" key="7">
    <source>
        <dbReference type="ARBA" id="ARBA00023065"/>
    </source>
</evidence>
<reference evidence="10 11" key="1">
    <citation type="submission" date="2016-01" db="EMBL/GenBank/DDBJ databases">
        <title>Draft genome sequences of Microbacterium laevaniformans LCDC 91-0039 and the type strain of Microbacterium hominis LCDC 84-209.</title>
        <authorList>
            <person name="Bernier A.-M."/>
            <person name="Bernard K."/>
        </authorList>
    </citation>
    <scope>NUCLEOTIDE SEQUENCE [LARGE SCALE GENOMIC DNA]</scope>
    <source>
        <strain evidence="10 11">LCDC 91-0039</strain>
    </source>
</reference>
<keyword evidence="5 10" id="KW-0067">ATP-binding</keyword>
<dbReference type="PANTHER" id="PTHR42781">
    <property type="entry name" value="SPERMIDINE/PUTRESCINE IMPORT ATP-BINDING PROTEIN POTA"/>
    <property type="match status" value="1"/>
</dbReference>
<keyword evidence="6" id="KW-0408">Iron</keyword>
<keyword evidence="4" id="KW-0547">Nucleotide-binding</keyword>
<dbReference type="CDD" id="cd03259">
    <property type="entry name" value="ABC_Carb_Solutes_like"/>
    <property type="match status" value="1"/>
</dbReference>
<evidence type="ECO:0000313" key="10">
    <source>
        <dbReference type="EMBL" id="KXZ60372.1"/>
    </source>
</evidence>
<keyword evidence="1" id="KW-0813">Transport</keyword>
<dbReference type="InterPro" id="IPR027417">
    <property type="entry name" value="P-loop_NTPase"/>
</dbReference>
<organism evidence="10 11">
    <name type="scientific">Microbacterium laevaniformans</name>
    <dbReference type="NCBI Taxonomy" id="36807"/>
    <lineage>
        <taxon>Bacteria</taxon>
        <taxon>Bacillati</taxon>
        <taxon>Actinomycetota</taxon>
        <taxon>Actinomycetes</taxon>
        <taxon>Micrococcales</taxon>
        <taxon>Microbacteriaceae</taxon>
        <taxon>Microbacterium</taxon>
    </lineage>
</organism>
<evidence type="ECO:0000256" key="6">
    <source>
        <dbReference type="ARBA" id="ARBA00023004"/>
    </source>
</evidence>
<dbReference type="STRING" id="36807.Mlaev_01449"/>
<dbReference type="InterPro" id="IPR003593">
    <property type="entry name" value="AAA+_ATPase"/>
</dbReference>
<evidence type="ECO:0000256" key="1">
    <source>
        <dbReference type="ARBA" id="ARBA00022448"/>
    </source>
</evidence>
<dbReference type="Gene3D" id="3.40.50.300">
    <property type="entry name" value="P-loop containing nucleotide triphosphate hydrolases"/>
    <property type="match status" value="1"/>
</dbReference>
<evidence type="ECO:0000256" key="2">
    <source>
        <dbReference type="ARBA" id="ARBA00022475"/>
    </source>
</evidence>
<evidence type="ECO:0000259" key="9">
    <source>
        <dbReference type="PROSITE" id="PS50893"/>
    </source>
</evidence>
<dbReference type="RefSeq" id="WP_061682916.1">
    <property type="nucleotide sequence ID" value="NZ_LRAD01000032.1"/>
</dbReference>
<dbReference type="EC" id="3.6.3.30" evidence="10"/>
<dbReference type="InterPro" id="IPR003439">
    <property type="entry name" value="ABC_transporter-like_ATP-bd"/>
</dbReference>
<keyword evidence="2" id="KW-1003">Cell membrane</keyword>
<evidence type="ECO:0000256" key="5">
    <source>
        <dbReference type="ARBA" id="ARBA00022840"/>
    </source>
</evidence>
<dbReference type="GO" id="GO:0015408">
    <property type="term" value="F:ABC-type ferric iron transporter activity"/>
    <property type="evidence" value="ECO:0007669"/>
    <property type="project" value="InterPro"/>
</dbReference>
<gene>
    <name evidence="10" type="primary">fbpC2</name>
    <name evidence="10" type="ORF">Mlaev_01449</name>
</gene>
<name>A0A150HE33_9MICO</name>
<dbReference type="AlphaFoldDB" id="A0A150HE33"/>
<evidence type="ECO:0000256" key="4">
    <source>
        <dbReference type="ARBA" id="ARBA00022741"/>
    </source>
</evidence>
<comment type="caution">
    <text evidence="10">The sequence shown here is derived from an EMBL/GenBank/DDBJ whole genome shotgun (WGS) entry which is preliminary data.</text>
</comment>
<keyword evidence="8" id="KW-0472">Membrane</keyword>
<dbReference type="InterPro" id="IPR015853">
    <property type="entry name" value="ABC_transpr_FbpC"/>
</dbReference>
<dbReference type="GO" id="GO:0016887">
    <property type="term" value="F:ATP hydrolysis activity"/>
    <property type="evidence" value="ECO:0007669"/>
    <property type="project" value="InterPro"/>
</dbReference>
<evidence type="ECO:0000256" key="8">
    <source>
        <dbReference type="ARBA" id="ARBA00023136"/>
    </source>
</evidence>
<dbReference type="GO" id="GO:0043190">
    <property type="term" value="C:ATP-binding cassette (ABC) transporter complex"/>
    <property type="evidence" value="ECO:0007669"/>
    <property type="project" value="InterPro"/>
</dbReference>
<dbReference type="GO" id="GO:0005524">
    <property type="term" value="F:ATP binding"/>
    <property type="evidence" value="ECO:0007669"/>
    <property type="project" value="UniProtKB-KW"/>
</dbReference>
<sequence length="348" mass="35555">MTSLTVTDAGVRLGGDLVLAGVHLSVPDGERLAIVGPSGSGKSTLLRAIAGFERIAAGEIRLGDEVAATATRHLAPHRRRIGYVAQDGALFPHLTARRNIAFGLRGSASGERAGAVAAAAALAGIEPELLERYPHEISGGQQQRVSLARALAPHPRVLLLDEPFSALDTELRAQVRTQVVDALTRAQVTSVLVTHDPEEALAFGHSVAVLDDGRLQQAGVCADVFSRPVSASVARLLGDTVLLAGAKTATGGFRCPLGTLTVDADFSDGSSMVVAMVRPTQLRLTTDAGAAPARVIAIAVVGATATATIACADGTTVGVPLRAVGSPLPAVGDDVRITVDGGTVVYAA</sequence>